<feature type="transmembrane region" description="Helical" evidence="7">
    <location>
        <begin position="263"/>
        <end position="282"/>
    </location>
</feature>
<feature type="transmembrane region" description="Helical" evidence="7">
    <location>
        <begin position="92"/>
        <end position="116"/>
    </location>
</feature>
<evidence type="ECO:0000256" key="3">
    <source>
        <dbReference type="ARBA" id="ARBA00022475"/>
    </source>
</evidence>
<gene>
    <name evidence="9" type="ORF">BJY26_001035</name>
</gene>
<reference evidence="9 10" key="1">
    <citation type="submission" date="2020-07" db="EMBL/GenBank/DDBJ databases">
        <title>Sequencing the genomes of 1000 actinobacteria strains.</title>
        <authorList>
            <person name="Klenk H.-P."/>
        </authorList>
    </citation>
    <scope>NUCLEOTIDE SEQUENCE [LARGE SCALE GENOMIC DNA]</scope>
    <source>
        <strain evidence="9 10">DSM 26341</strain>
    </source>
</reference>
<feature type="transmembrane region" description="Helical" evidence="7">
    <location>
        <begin position="161"/>
        <end position="183"/>
    </location>
</feature>
<dbReference type="SUPFAM" id="SSF161098">
    <property type="entry name" value="MetI-like"/>
    <property type="match status" value="1"/>
</dbReference>
<dbReference type="Pfam" id="PF00528">
    <property type="entry name" value="BPD_transp_1"/>
    <property type="match status" value="1"/>
</dbReference>
<dbReference type="RefSeq" id="WP_179426267.1">
    <property type="nucleotide sequence ID" value="NZ_JACBZP010000001.1"/>
</dbReference>
<dbReference type="CDD" id="cd06261">
    <property type="entry name" value="TM_PBP2"/>
    <property type="match status" value="1"/>
</dbReference>
<feature type="transmembrane region" description="Helical" evidence="7">
    <location>
        <begin position="31"/>
        <end position="50"/>
    </location>
</feature>
<evidence type="ECO:0000259" key="8">
    <source>
        <dbReference type="PROSITE" id="PS50928"/>
    </source>
</evidence>
<evidence type="ECO:0000256" key="1">
    <source>
        <dbReference type="ARBA" id="ARBA00004651"/>
    </source>
</evidence>
<keyword evidence="5 7" id="KW-1133">Transmembrane helix</keyword>
<name>A0A7Z0CZY9_9MICO</name>
<evidence type="ECO:0000256" key="7">
    <source>
        <dbReference type="RuleBase" id="RU363032"/>
    </source>
</evidence>
<dbReference type="PANTHER" id="PTHR43744">
    <property type="entry name" value="ABC TRANSPORTER PERMEASE PROTEIN MG189-RELATED-RELATED"/>
    <property type="match status" value="1"/>
</dbReference>
<proteinExistence type="inferred from homology"/>
<dbReference type="Gene3D" id="1.10.3720.10">
    <property type="entry name" value="MetI-like"/>
    <property type="match status" value="1"/>
</dbReference>
<keyword evidence="6 7" id="KW-0472">Membrane</keyword>
<organism evidence="9 10">
    <name type="scientific">Spelaeicoccus albus</name>
    <dbReference type="NCBI Taxonomy" id="1280376"/>
    <lineage>
        <taxon>Bacteria</taxon>
        <taxon>Bacillati</taxon>
        <taxon>Actinomycetota</taxon>
        <taxon>Actinomycetes</taxon>
        <taxon>Micrococcales</taxon>
        <taxon>Brevibacteriaceae</taxon>
        <taxon>Spelaeicoccus</taxon>
    </lineage>
</organism>
<feature type="transmembrane region" description="Helical" evidence="7">
    <location>
        <begin position="204"/>
        <end position="228"/>
    </location>
</feature>
<keyword evidence="3" id="KW-1003">Cell membrane</keyword>
<dbReference type="AlphaFoldDB" id="A0A7Z0CZY9"/>
<comment type="similarity">
    <text evidence="7">Belongs to the binding-protein-dependent transport system permease family.</text>
</comment>
<dbReference type="InterPro" id="IPR035906">
    <property type="entry name" value="MetI-like_sf"/>
</dbReference>
<dbReference type="PROSITE" id="PS50928">
    <property type="entry name" value="ABC_TM1"/>
    <property type="match status" value="1"/>
</dbReference>
<dbReference type="PANTHER" id="PTHR43744:SF3">
    <property type="entry name" value="LACTOSE TRANSPORT SYSTEM PERMEASE PROTEIN LACG"/>
    <property type="match status" value="1"/>
</dbReference>
<dbReference type="InterPro" id="IPR000515">
    <property type="entry name" value="MetI-like"/>
</dbReference>
<evidence type="ECO:0000256" key="5">
    <source>
        <dbReference type="ARBA" id="ARBA00022989"/>
    </source>
</evidence>
<evidence type="ECO:0000313" key="10">
    <source>
        <dbReference type="Proteomes" id="UP000539111"/>
    </source>
</evidence>
<keyword evidence="2 7" id="KW-0813">Transport</keyword>
<comment type="caution">
    <text evidence="9">The sequence shown here is derived from an EMBL/GenBank/DDBJ whole genome shotgun (WGS) entry which is preliminary data.</text>
</comment>
<keyword evidence="4 7" id="KW-0812">Transmembrane</keyword>
<evidence type="ECO:0000313" key="9">
    <source>
        <dbReference type="EMBL" id="NYI66729.1"/>
    </source>
</evidence>
<dbReference type="GO" id="GO:0005886">
    <property type="term" value="C:plasma membrane"/>
    <property type="evidence" value="ECO:0007669"/>
    <property type="project" value="UniProtKB-SubCell"/>
</dbReference>
<dbReference type="Proteomes" id="UP000539111">
    <property type="component" value="Unassembled WGS sequence"/>
</dbReference>
<keyword evidence="10" id="KW-1185">Reference proteome</keyword>
<evidence type="ECO:0000256" key="6">
    <source>
        <dbReference type="ARBA" id="ARBA00023136"/>
    </source>
</evidence>
<accession>A0A7Z0CZY9</accession>
<sequence>MSAASDLARPRRRRRRFTTAGGDKLTRTELVVRYTLLLVVVAITIGPFVWEFLTSIKGHGDDLYAQPPQWLPKDANFDNYVRVNNVIPVLRFVLNSLVVATANVAMNVMGSALAGYALARLKFRGRKVAFGVFLAALLIPQEAAIISVLQMVNHIHLSNTLVAVVLPGCIASLNVLLMMNAFSAIPKEIDEAAVIDGANAWKRFWRIGLPAVKGTMAVVGLLSFMGGWDDFLWPLLVLNDTDKYTLTVGLNYLQGTFNQDPRVVAAGTIIAVAPLIALFLILQKQFFKGVGEGAIKG</sequence>
<keyword evidence="9" id="KW-0762">Sugar transport</keyword>
<feature type="transmembrane region" description="Helical" evidence="7">
    <location>
        <begin position="128"/>
        <end position="149"/>
    </location>
</feature>
<feature type="domain" description="ABC transmembrane type-1" evidence="8">
    <location>
        <begin position="93"/>
        <end position="282"/>
    </location>
</feature>
<protein>
    <submittedName>
        <fullName evidence="9">Multiple sugar transport system permease protein</fullName>
    </submittedName>
</protein>
<evidence type="ECO:0000256" key="4">
    <source>
        <dbReference type="ARBA" id="ARBA00022692"/>
    </source>
</evidence>
<dbReference type="EMBL" id="JACBZP010000001">
    <property type="protein sequence ID" value="NYI66729.1"/>
    <property type="molecule type" value="Genomic_DNA"/>
</dbReference>
<dbReference type="GO" id="GO:0055085">
    <property type="term" value="P:transmembrane transport"/>
    <property type="evidence" value="ECO:0007669"/>
    <property type="project" value="InterPro"/>
</dbReference>
<comment type="subcellular location">
    <subcellularLocation>
        <location evidence="1 7">Cell membrane</location>
        <topology evidence="1 7">Multi-pass membrane protein</topology>
    </subcellularLocation>
</comment>
<evidence type="ECO:0000256" key="2">
    <source>
        <dbReference type="ARBA" id="ARBA00022448"/>
    </source>
</evidence>